<dbReference type="AlphaFoldDB" id="A0A151JRG8"/>
<dbReference type="Proteomes" id="UP000078492">
    <property type="component" value="Unassembled WGS sequence"/>
</dbReference>
<evidence type="ECO:0000313" key="2">
    <source>
        <dbReference type="Proteomes" id="UP000078492"/>
    </source>
</evidence>
<evidence type="ECO:0000313" key="1">
    <source>
        <dbReference type="EMBL" id="KYN29973.1"/>
    </source>
</evidence>
<proteinExistence type="predicted"/>
<accession>A0A151JRG8</accession>
<dbReference type="EMBL" id="KQ978589">
    <property type="protein sequence ID" value="KYN29973.1"/>
    <property type="molecule type" value="Genomic_DNA"/>
</dbReference>
<gene>
    <name evidence="1" type="ORF">ALC57_00569</name>
</gene>
<sequence length="192" mass="21722">VTIYSILSDCKRQSWFPTETIKPKTQSLIGSIVLDIAPSASCGCYTYVAIVPVGIDGVSSGLPLGPYCPMKDPSSIDWRVKDYQLKECNRRSWLTIDIFNNSPSLINSKPITCITIAIFCHGIGIRFRMFTILMRRRRQGRASTSRFGVQWLRVFMESTFFGIVPTSSGQFSLVYRILSASISFNYAYDYQH</sequence>
<name>A0A151JRG8_9HYME</name>
<organism evidence="1 2">
    <name type="scientific">Trachymyrmex cornetzi</name>
    <dbReference type="NCBI Taxonomy" id="471704"/>
    <lineage>
        <taxon>Eukaryota</taxon>
        <taxon>Metazoa</taxon>
        <taxon>Ecdysozoa</taxon>
        <taxon>Arthropoda</taxon>
        <taxon>Hexapoda</taxon>
        <taxon>Insecta</taxon>
        <taxon>Pterygota</taxon>
        <taxon>Neoptera</taxon>
        <taxon>Endopterygota</taxon>
        <taxon>Hymenoptera</taxon>
        <taxon>Apocrita</taxon>
        <taxon>Aculeata</taxon>
        <taxon>Formicoidea</taxon>
        <taxon>Formicidae</taxon>
        <taxon>Myrmicinae</taxon>
        <taxon>Trachymyrmex</taxon>
    </lineage>
</organism>
<feature type="non-terminal residue" evidence="1">
    <location>
        <position position="1"/>
    </location>
</feature>
<protein>
    <submittedName>
        <fullName evidence="1">Uncharacterized protein</fullName>
    </submittedName>
</protein>
<reference evidence="1 2" key="1">
    <citation type="submission" date="2015-09" db="EMBL/GenBank/DDBJ databases">
        <title>Trachymyrmex cornetzi WGS genome.</title>
        <authorList>
            <person name="Nygaard S."/>
            <person name="Hu H."/>
            <person name="Boomsma J."/>
            <person name="Zhang G."/>
        </authorList>
    </citation>
    <scope>NUCLEOTIDE SEQUENCE [LARGE SCALE GENOMIC DNA]</scope>
    <source>
        <strain evidence="1">Tcor2-1</strain>
        <tissue evidence="1">Whole body</tissue>
    </source>
</reference>
<keyword evidence="2" id="KW-1185">Reference proteome</keyword>